<comment type="caution">
    <text evidence="2">The sequence shown here is derived from an EMBL/GenBank/DDBJ whole genome shotgun (WGS) entry which is preliminary data.</text>
</comment>
<feature type="region of interest" description="Disordered" evidence="1">
    <location>
        <begin position="495"/>
        <end position="541"/>
    </location>
</feature>
<feature type="region of interest" description="Disordered" evidence="1">
    <location>
        <begin position="1"/>
        <end position="20"/>
    </location>
</feature>
<name>A0A9Q3B8T5_9BASI</name>
<feature type="compositionally biased region" description="Basic and acidic residues" evidence="1">
    <location>
        <begin position="231"/>
        <end position="243"/>
    </location>
</feature>
<dbReference type="EMBL" id="AVOT02000071">
    <property type="protein sequence ID" value="MBW0460879.1"/>
    <property type="molecule type" value="Genomic_DNA"/>
</dbReference>
<dbReference type="Proteomes" id="UP000765509">
    <property type="component" value="Unassembled WGS sequence"/>
</dbReference>
<accession>A0A9Q3B8T5</accession>
<organism evidence="2 3">
    <name type="scientific">Austropuccinia psidii MF-1</name>
    <dbReference type="NCBI Taxonomy" id="1389203"/>
    <lineage>
        <taxon>Eukaryota</taxon>
        <taxon>Fungi</taxon>
        <taxon>Dikarya</taxon>
        <taxon>Basidiomycota</taxon>
        <taxon>Pucciniomycotina</taxon>
        <taxon>Pucciniomycetes</taxon>
        <taxon>Pucciniales</taxon>
        <taxon>Sphaerophragmiaceae</taxon>
        <taxon>Austropuccinia</taxon>
    </lineage>
</organism>
<sequence length="729" mass="82156">MPSEQRHRKLRKARSEHQIPKGLTVEFISRKCRDSPQLLGPEKLQFSRHESNESFHCVGPGSHQLSPCQSQESPTSQNQACHPIFFNPSPIASPTVREPGEKENYGNNFSDMMTNVRVLRVLHEVEKAFENATPISGKPYQTNQQLAMKDISRKSTSPQVTSETSELPTQGLKFNTNIFKPIGSKPSMEIPTGPRPQTLDESLEKDEEALSRRWSHLRQLERRATEASIEGLRKASLRRDSEKSQSTSGSDRTLHSPSRKFSFSRKSSSTLEKPEKTPIPPRARVPTDYFKPSPISFLSKSHPARIQKPVHREQLSPEADLVYQPVPLAPLQPYQFFPPTRLSRDSLRQPMGPRTMPNLSWSSDHYLEEEKSDILTPLESDQTYSSLIQLKSKDQLVSSPEIELISIPLSAAQQMVHTSNFLIHRKNSTNQYSSQVTQTNHTLRKLSSYSAENSSQLSLIEIPLQEFNTNIEDLKTIEVNGTTVSSDIETCLNDSATQNEKDVNEGSISPASSRPRFKRLSVKDGNASARDKRHNYMKHSPCHLKSPIGLEFPLPIGVDSPRGQCRNRSKSLPNGKDLGDEALLQDNEKTLTQESPLKRENFIDEKTSLDLSKRLSKSPHGSCEKDSPEDQDPSLRNNLEKDPVHSLSKIKCQSEPSLPFFFSNKMKPRSKKLRKKSATFENITKNESTSGVEKRDNFIGLAKKLLIKRVANEEKSCQGTLHDGEVKSS</sequence>
<gene>
    <name evidence="2" type="ORF">O181_000594</name>
</gene>
<dbReference type="AlphaFoldDB" id="A0A9Q3B8T5"/>
<reference evidence="2" key="1">
    <citation type="submission" date="2021-03" db="EMBL/GenBank/DDBJ databases">
        <title>Draft genome sequence of rust myrtle Austropuccinia psidii MF-1, a brazilian biotype.</title>
        <authorList>
            <person name="Quecine M.C."/>
            <person name="Pachon D.M.R."/>
            <person name="Bonatelli M.L."/>
            <person name="Correr F.H."/>
            <person name="Franceschini L.M."/>
            <person name="Leite T.F."/>
            <person name="Margarido G.R.A."/>
            <person name="Almeida C.A."/>
            <person name="Ferrarezi J.A."/>
            <person name="Labate C.A."/>
        </authorList>
    </citation>
    <scope>NUCLEOTIDE SEQUENCE</scope>
    <source>
        <strain evidence="2">MF-1</strain>
    </source>
</reference>
<feature type="region of interest" description="Disordered" evidence="1">
    <location>
        <begin position="231"/>
        <end position="288"/>
    </location>
</feature>
<evidence type="ECO:0000313" key="3">
    <source>
        <dbReference type="Proteomes" id="UP000765509"/>
    </source>
</evidence>
<feature type="compositionally biased region" description="Low complexity" evidence="1">
    <location>
        <begin position="259"/>
        <end position="269"/>
    </location>
</feature>
<dbReference type="OrthoDB" id="2507864at2759"/>
<proteinExistence type="predicted"/>
<feature type="region of interest" description="Disordered" evidence="1">
    <location>
        <begin position="179"/>
        <end position="207"/>
    </location>
</feature>
<protein>
    <submittedName>
        <fullName evidence="2">Uncharacterized protein</fullName>
    </submittedName>
</protein>
<evidence type="ECO:0000313" key="2">
    <source>
        <dbReference type="EMBL" id="MBW0460879.1"/>
    </source>
</evidence>
<feature type="compositionally biased region" description="Basic and acidic residues" evidence="1">
    <location>
        <begin position="586"/>
        <end position="613"/>
    </location>
</feature>
<evidence type="ECO:0000256" key="1">
    <source>
        <dbReference type="SAM" id="MobiDB-lite"/>
    </source>
</evidence>
<feature type="compositionally biased region" description="Basic residues" evidence="1">
    <location>
        <begin position="1"/>
        <end position="12"/>
    </location>
</feature>
<feature type="compositionally biased region" description="Basic residues" evidence="1">
    <location>
        <begin position="531"/>
        <end position="541"/>
    </location>
</feature>
<keyword evidence="3" id="KW-1185">Reference proteome</keyword>
<feature type="region of interest" description="Disordered" evidence="1">
    <location>
        <begin position="561"/>
        <end position="648"/>
    </location>
</feature>